<evidence type="ECO:0008006" key="5">
    <source>
        <dbReference type="Google" id="ProtNLM"/>
    </source>
</evidence>
<reference evidence="3 4" key="1">
    <citation type="submission" date="2019-08" db="EMBL/GenBank/DDBJ databases">
        <title>Complete genome sequence of Rhodanobacter glycinis strain T01E-68 isolated from tomato root.</title>
        <authorList>
            <person name="Weon H.-Y."/>
            <person name="Lee S.A."/>
        </authorList>
    </citation>
    <scope>NUCLEOTIDE SEQUENCE [LARGE SCALE GENOMIC DNA]</scope>
    <source>
        <strain evidence="3 4">T01E-68</strain>
    </source>
</reference>
<name>A0A5B9E6H0_9GAMM</name>
<dbReference type="InterPro" id="IPR028950">
    <property type="entry name" value="Imm71"/>
</dbReference>
<dbReference type="AlphaFoldDB" id="A0A5B9E6H0"/>
<dbReference type="KEGG" id="rgl:CS053_01035"/>
<sequence length="350" mass="39636">MLPSELERKQIFYWLKRISSYTAWNRILGYYKAWADTVEQSVRIAVDKGWIKETGMPESDLIAILKALSHFEEGVRRLRSGDKRVFKRDANGEFAMGNIQYNYFRELLHRIDTGDMGIDEAHTPLWDEFKHTLNLLGRASDECWPEIIESRWIGDPSRTVYGDYLREHLPKMPFPCPLPDTLEPNNNLLIPTGKNIPCSGIWEPIEAPIKKGFSLFRNEDASHGPFKPAGCMNYLHAGSPAPQASLETTDANPNADVTWRLLWRDDRYEDGTIPAEEASYVFLEPQTVAPVPVAQVVVPSNIHVAKTGQAAPYAGRWLVENDLQASVTLAQGEPLPQHNGRVVRWVLAES</sequence>
<dbReference type="Pfam" id="PF15602">
    <property type="entry name" value="Imm71"/>
    <property type="match status" value="1"/>
</dbReference>
<evidence type="ECO:0000313" key="3">
    <source>
        <dbReference type="EMBL" id="QEE26260.1"/>
    </source>
</evidence>
<proteinExistence type="predicted"/>
<evidence type="ECO:0000259" key="1">
    <source>
        <dbReference type="Pfam" id="PF15584"/>
    </source>
</evidence>
<gene>
    <name evidence="3" type="ORF">CS053_01035</name>
</gene>
<evidence type="ECO:0000259" key="2">
    <source>
        <dbReference type="Pfam" id="PF15602"/>
    </source>
</evidence>
<dbReference type="InterPro" id="IPR028966">
    <property type="entry name" value="Imm72"/>
</dbReference>
<dbReference type="Pfam" id="PF15584">
    <property type="entry name" value="Imm72"/>
    <property type="match status" value="1"/>
</dbReference>
<dbReference type="Proteomes" id="UP000321807">
    <property type="component" value="Chromosome"/>
</dbReference>
<evidence type="ECO:0000313" key="4">
    <source>
        <dbReference type="Proteomes" id="UP000321807"/>
    </source>
</evidence>
<feature type="domain" description="Immunity protein 72" evidence="1">
    <location>
        <begin position="185"/>
        <end position="280"/>
    </location>
</feature>
<protein>
    <recommendedName>
        <fullName evidence="5">Immunity protein 72</fullName>
    </recommendedName>
</protein>
<accession>A0A5B9E6H0</accession>
<organism evidence="3 4">
    <name type="scientific">Rhodanobacter glycinis</name>
    <dbReference type="NCBI Taxonomy" id="582702"/>
    <lineage>
        <taxon>Bacteria</taxon>
        <taxon>Pseudomonadati</taxon>
        <taxon>Pseudomonadota</taxon>
        <taxon>Gammaproteobacteria</taxon>
        <taxon>Lysobacterales</taxon>
        <taxon>Rhodanobacteraceae</taxon>
        <taxon>Rhodanobacter</taxon>
    </lineage>
</organism>
<dbReference type="EMBL" id="CP042807">
    <property type="protein sequence ID" value="QEE26260.1"/>
    <property type="molecule type" value="Genomic_DNA"/>
</dbReference>
<feature type="domain" description="Immunity protein 71" evidence="2">
    <location>
        <begin position="3"/>
        <end position="156"/>
    </location>
</feature>